<dbReference type="PRINTS" id="PR00080">
    <property type="entry name" value="SDRFAMILY"/>
</dbReference>
<gene>
    <name evidence="4" type="ORF">UFOPK2656_03395</name>
    <name evidence="5" type="ORF">UFOPK3099_01723</name>
    <name evidence="6" type="ORF">UFOPK3651_02833</name>
    <name evidence="3" type="ORF">UFOPK4189_03222</name>
</gene>
<evidence type="ECO:0000313" key="3">
    <source>
        <dbReference type="EMBL" id="CAB4365478.1"/>
    </source>
</evidence>
<dbReference type="CDD" id="cd05233">
    <property type="entry name" value="SDR_c"/>
    <property type="match status" value="1"/>
</dbReference>
<dbReference type="SUPFAM" id="SSF51735">
    <property type="entry name" value="NAD(P)-binding Rossmann-fold domains"/>
    <property type="match status" value="1"/>
</dbReference>
<dbReference type="AlphaFoldDB" id="A0A6J7K9H8"/>
<evidence type="ECO:0000256" key="2">
    <source>
        <dbReference type="ARBA" id="ARBA00023002"/>
    </source>
</evidence>
<dbReference type="InterPro" id="IPR036291">
    <property type="entry name" value="NAD(P)-bd_dom_sf"/>
</dbReference>
<sequence length="257" mass="27365">MGQLNDKVIVVVGGSAGLGLAVSKRCVDEGANVVIMARNKQRLDEVAASLGQTAIPIQCDVANADSVRAAFAEVDRRFGKVDALLNVAGVGRIAKIADATDDDIDFVLDINLRGPILTTRSAVPLLRKAGGGDIVNVSSEIVGDYMPFMVLYGTSKGGLDTFSRMLNHELRADKIRVSNYVSGSVGGTEFGVNFTPEGMEAALPEWLESGYMTRVAGPGMEPEWMADAMIFVITRPKGQMIDFVHVRSFAPGSAIDN</sequence>
<comment type="similarity">
    <text evidence="1">Belongs to the short-chain dehydrogenases/reductases (SDR) family.</text>
</comment>
<dbReference type="EMBL" id="CAFBMT010000022">
    <property type="protein sequence ID" value="CAB4950804.1"/>
    <property type="molecule type" value="Genomic_DNA"/>
</dbReference>
<accession>A0A6J7K9H8</accession>
<reference evidence="6" key="1">
    <citation type="submission" date="2020-05" db="EMBL/GenBank/DDBJ databases">
        <authorList>
            <person name="Chiriac C."/>
            <person name="Salcher M."/>
            <person name="Ghai R."/>
            <person name="Kavagutti S V."/>
        </authorList>
    </citation>
    <scope>NUCLEOTIDE SEQUENCE</scope>
</reference>
<dbReference type="InterPro" id="IPR002347">
    <property type="entry name" value="SDR_fam"/>
</dbReference>
<evidence type="ECO:0000313" key="6">
    <source>
        <dbReference type="EMBL" id="CAB4950804.1"/>
    </source>
</evidence>
<dbReference type="EMBL" id="CAFAAV010000137">
    <property type="protein sequence ID" value="CAB4826492.1"/>
    <property type="molecule type" value="Genomic_DNA"/>
</dbReference>
<organism evidence="6">
    <name type="scientific">freshwater metagenome</name>
    <dbReference type="NCBI Taxonomy" id="449393"/>
    <lineage>
        <taxon>unclassified sequences</taxon>
        <taxon>metagenomes</taxon>
        <taxon>ecological metagenomes</taxon>
    </lineage>
</organism>
<dbReference type="PANTHER" id="PTHR43669">
    <property type="entry name" value="5-KETO-D-GLUCONATE 5-REDUCTASE"/>
    <property type="match status" value="1"/>
</dbReference>
<evidence type="ECO:0000313" key="5">
    <source>
        <dbReference type="EMBL" id="CAB4826492.1"/>
    </source>
</evidence>
<protein>
    <submittedName>
        <fullName evidence="6">Unannotated protein</fullName>
    </submittedName>
</protein>
<dbReference type="EMBL" id="CAESGF010000033">
    <property type="protein sequence ID" value="CAB4365478.1"/>
    <property type="molecule type" value="Genomic_DNA"/>
</dbReference>
<dbReference type="PRINTS" id="PR00081">
    <property type="entry name" value="GDHRDH"/>
</dbReference>
<proteinExistence type="inferred from homology"/>
<name>A0A6J7K9H8_9ZZZZ</name>
<dbReference type="PANTHER" id="PTHR43669:SF3">
    <property type="entry name" value="ALCOHOL DEHYDROGENASE, PUTATIVE (AFU_ORTHOLOGUE AFUA_3G03445)-RELATED"/>
    <property type="match status" value="1"/>
</dbReference>
<dbReference type="Pfam" id="PF00106">
    <property type="entry name" value="adh_short"/>
    <property type="match status" value="1"/>
</dbReference>
<dbReference type="GO" id="GO:0016491">
    <property type="term" value="F:oxidoreductase activity"/>
    <property type="evidence" value="ECO:0007669"/>
    <property type="project" value="UniProtKB-KW"/>
</dbReference>
<evidence type="ECO:0000313" key="4">
    <source>
        <dbReference type="EMBL" id="CAB4748569.1"/>
    </source>
</evidence>
<keyword evidence="2" id="KW-0560">Oxidoreductase</keyword>
<dbReference type="Gene3D" id="3.40.50.720">
    <property type="entry name" value="NAD(P)-binding Rossmann-like Domain"/>
    <property type="match status" value="1"/>
</dbReference>
<evidence type="ECO:0000256" key="1">
    <source>
        <dbReference type="ARBA" id="ARBA00006484"/>
    </source>
</evidence>
<dbReference type="EMBL" id="CAEZYF010000037">
    <property type="protein sequence ID" value="CAB4748569.1"/>
    <property type="molecule type" value="Genomic_DNA"/>
</dbReference>